<dbReference type="WBParaSite" id="Pan_g6927.t1">
    <property type="protein sequence ID" value="Pan_g6927.t1"/>
    <property type="gene ID" value="Pan_g6927"/>
</dbReference>
<dbReference type="Gene3D" id="3.30.710.10">
    <property type="entry name" value="Potassium Channel Kv1.1, Chain A"/>
    <property type="match status" value="1"/>
</dbReference>
<proteinExistence type="predicted"/>
<dbReference type="SUPFAM" id="SSF54695">
    <property type="entry name" value="POZ domain"/>
    <property type="match status" value="1"/>
</dbReference>
<reference evidence="2" key="1">
    <citation type="journal article" date="2013" name="Genetics">
        <title>The draft genome and transcriptome of Panagrellus redivivus are shaped by the harsh demands of a free-living lifestyle.</title>
        <authorList>
            <person name="Srinivasan J."/>
            <person name="Dillman A.R."/>
            <person name="Macchietto M.G."/>
            <person name="Heikkinen L."/>
            <person name="Lakso M."/>
            <person name="Fracchia K.M."/>
            <person name="Antoshechkin I."/>
            <person name="Mortazavi A."/>
            <person name="Wong G."/>
            <person name="Sternberg P.W."/>
        </authorList>
    </citation>
    <scope>NUCLEOTIDE SEQUENCE [LARGE SCALE GENOMIC DNA]</scope>
    <source>
        <strain evidence="2">MT8872</strain>
    </source>
</reference>
<dbReference type="Pfam" id="PF00651">
    <property type="entry name" value="BTB"/>
    <property type="match status" value="1"/>
</dbReference>
<evidence type="ECO:0000313" key="2">
    <source>
        <dbReference type="Proteomes" id="UP000492821"/>
    </source>
</evidence>
<dbReference type="PROSITE" id="PS50097">
    <property type="entry name" value="BTB"/>
    <property type="match status" value="1"/>
</dbReference>
<sequence>MPIVKTVKTIQDFDTFTLNEADLTGKKVDEFLETPQRDVPCADGLRWWIRCFPAGVEDAEGYTSLFLHVNNDIRAKFIFSVDGSSIHESCTYDFSTDWPSDGFECFASHGALRPYFHIGKLQITCHIEFEIDVPYICVKPCLFLSSDHVPRHDFCPLSECVYKHFLSLMSPVFNAMFTHDTTESKSGKVKITDFDYETVKAAIDFCYGREFKNPCIDTFVGTLRFADKYDIKAVTSQLAQVPELNLSTDSFCTIAHYAYDCSKEDLFAECCQYFEENQSRIKIKKGFENLPAAFVVHLLKTSFELKSDFDVLRHAHENCLKFVTDHLEQPLLEGLSIDNFCATVTYAWDYQRDVLKKMCAEFMNDNRDEIMNLKGFCELSGDTLRGLMKLRYDIENSDE</sequence>
<name>A0A7E4W6E3_PANRE</name>
<evidence type="ECO:0000259" key="1">
    <source>
        <dbReference type="PROSITE" id="PS50097"/>
    </source>
</evidence>
<dbReference type="Gene3D" id="1.25.40.420">
    <property type="match status" value="1"/>
</dbReference>
<evidence type="ECO:0000313" key="3">
    <source>
        <dbReference type="WBParaSite" id="Pan_g6927.t1"/>
    </source>
</evidence>
<dbReference type="SMART" id="SM00225">
    <property type="entry name" value="BTB"/>
    <property type="match status" value="1"/>
</dbReference>
<dbReference type="InterPro" id="IPR008974">
    <property type="entry name" value="TRAF-like"/>
</dbReference>
<dbReference type="PANTHER" id="PTHR24413">
    <property type="entry name" value="SPECKLE-TYPE POZ PROTEIN"/>
    <property type="match status" value="1"/>
</dbReference>
<dbReference type="AlphaFoldDB" id="A0A7E4W6E3"/>
<dbReference type="InterPro" id="IPR011333">
    <property type="entry name" value="SKP1/BTB/POZ_sf"/>
</dbReference>
<dbReference type="InterPro" id="IPR002083">
    <property type="entry name" value="MATH/TRAF_dom"/>
</dbReference>
<protein>
    <submittedName>
        <fullName evidence="3">BTB domain-containing protein</fullName>
    </submittedName>
</protein>
<dbReference type="CDD" id="cd18186">
    <property type="entry name" value="BTB_POZ_ZBTB_KLHL-like"/>
    <property type="match status" value="1"/>
</dbReference>
<organism evidence="2 3">
    <name type="scientific">Panagrellus redivivus</name>
    <name type="common">Microworm</name>
    <dbReference type="NCBI Taxonomy" id="6233"/>
    <lineage>
        <taxon>Eukaryota</taxon>
        <taxon>Metazoa</taxon>
        <taxon>Ecdysozoa</taxon>
        <taxon>Nematoda</taxon>
        <taxon>Chromadorea</taxon>
        <taxon>Rhabditida</taxon>
        <taxon>Tylenchina</taxon>
        <taxon>Panagrolaimomorpha</taxon>
        <taxon>Panagrolaimoidea</taxon>
        <taxon>Panagrolaimidae</taxon>
        <taxon>Panagrellus</taxon>
    </lineage>
</organism>
<dbReference type="SUPFAM" id="SSF49599">
    <property type="entry name" value="TRAF domain-like"/>
    <property type="match status" value="1"/>
</dbReference>
<keyword evidence="2" id="KW-1185">Reference proteome</keyword>
<dbReference type="GO" id="GO:0030163">
    <property type="term" value="P:protein catabolic process"/>
    <property type="evidence" value="ECO:0007669"/>
    <property type="project" value="UniProtKB-ARBA"/>
</dbReference>
<dbReference type="Gene3D" id="2.60.210.10">
    <property type="entry name" value="Apoptosis, Tumor Necrosis Factor Receptor Associated Protein 2, Chain A"/>
    <property type="match status" value="1"/>
</dbReference>
<dbReference type="InterPro" id="IPR000210">
    <property type="entry name" value="BTB/POZ_dom"/>
</dbReference>
<dbReference type="CDD" id="cd00121">
    <property type="entry name" value="MATH"/>
    <property type="match status" value="1"/>
</dbReference>
<accession>A0A7E4W6E3</accession>
<feature type="domain" description="BTB" evidence="1">
    <location>
        <begin position="161"/>
        <end position="215"/>
    </location>
</feature>
<dbReference type="Proteomes" id="UP000492821">
    <property type="component" value="Unassembled WGS sequence"/>
</dbReference>
<reference evidence="3" key="2">
    <citation type="submission" date="2020-10" db="UniProtKB">
        <authorList>
            <consortium name="WormBaseParasite"/>
        </authorList>
    </citation>
    <scope>IDENTIFICATION</scope>
</reference>